<keyword evidence="6" id="KW-1185">Reference proteome</keyword>
<feature type="domain" description="Quercetin 2,3-dioxygenase C-terminal cupin" evidence="4">
    <location>
        <begin position="153"/>
        <end position="235"/>
    </location>
</feature>
<gene>
    <name evidence="5" type="ordered locus">EbC_pEb10200360</name>
</gene>
<accession>D8MJD0</accession>
<keyword evidence="5" id="KW-0614">Plasmid</keyword>
<dbReference type="InterPro" id="IPR014710">
    <property type="entry name" value="RmlC-like_jellyroll"/>
</dbReference>
<dbReference type="InterPro" id="IPR011051">
    <property type="entry name" value="RmlC_Cupin_sf"/>
</dbReference>
<dbReference type="Gene3D" id="2.60.120.10">
    <property type="entry name" value="Jelly Rolls"/>
    <property type="match status" value="2"/>
</dbReference>
<evidence type="ECO:0000256" key="2">
    <source>
        <dbReference type="RuleBase" id="RU003457"/>
    </source>
</evidence>
<dbReference type="SUPFAM" id="SSF51182">
    <property type="entry name" value="RmlC-like cupins"/>
    <property type="match status" value="1"/>
</dbReference>
<reference evidence="5 6" key="1">
    <citation type="journal article" date="2010" name="BMC Genomics">
        <title>Genome comparison of the epiphytic bacteria Erwinia billingiae and E. tasmaniensis with the pear pathogen E. pyrifoliae.</title>
        <authorList>
            <person name="Kube M."/>
            <person name="Migdoll A.M."/>
            <person name="Gehring I."/>
            <person name="Heitmann K."/>
            <person name="Mayer Y."/>
            <person name="Kuhl H."/>
            <person name="Knaust F."/>
            <person name="Geider K."/>
            <person name="Reinhardt R."/>
        </authorList>
    </citation>
    <scope>NUCLEOTIDE SEQUENCE [LARGE SCALE GENOMIC DNA]</scope>
    <source>
        <strain evidence="5 6">Eb661</strain>
        <plasmid evidence="5">pEB102</plasmid>
    </source>
</reference>
<proteinExistence type="inferred from homology"/>
<feature type="domain" description="Pirin N-terminal" evidence="3">
    <location>
        <begin position="51"/>
        <end position="126"/>
    </location>
</feature>
<evidence type="ECO:0000256" key="1">
    <source>
        <dbReference type="ARBA" id="ARBA00008416"/>
    </source>
</evidence>
<protein>
    <submittedName>
        <fullName evidence="5">Pirin domain protein</fullName>
    </submittedName>
</protein>
<organism evidence="6">
    <name type="scientific">Erwinia billingiae (strain Eb661)</name>
    <dbReference type="NCBI Taxonomy" id="634500"/>
    <lineage>
        <taxon>Bacteria</taxon>
        <taxon>Pseudomonadati</taxon>
        <taxon>Pseudomonadota</taxon>
        <taxon>Gammaproteobacteria</taxon>
        <taxon>Enterobacterales</taxon>
        <taxon>Erwiniaceae</taxon>
        <taxon>Erwinia</taxon>
    </lineage>
</organism>
<dbReference type="PANTHER" id="PTHR43212:SF3">
    <property type="entry name" value="QUERCETIN 2,3-DIOXYGENASE"/>
    <property type="match status" value="1"/>
</dbReference>
<dbReference type="HOGENOM" id="CLU_064194_0_0_6"/>
<dbReference type="Pfam" id="PF02678">
    <property type="entry name" value="Pirin"/>
    <property type="match status" value="1"/>
</dbReference>
<dbReference type="Proteomes" id="UP000008793">
    <property type="component" value="Plasmid pEB102"/>
</dbReference>
<comment type="similarity">
    <text evidence="1 2">Belongs to the pirin family.</text>
</comment>
<dbReference type="InterPro" id="IPR003829">
    <property type="entry name" value="Pirin_N_dom"/>
</dbReference>
<dbReference type="PANTHER" id="PTHR43212">
    <property type="entry name" value="QUERCETIN 2,3-DIOXYGENASE"/>
    <property type="match status" value="1"/>
</dbReference>
<name>D8MJD0_ERWBE</name>
<geneLocation type="plasmid" evidence="5 6">
    <name>pEB102</name>
</geneLocation>
<dbReference type="KEGG" id="ebi:EbC_pEb10200360"/>
<dbReference type="EMBL" id="FP236826">
    <property type="protein sequence ID" value="CAX53314.1"/>
    <property type="molecule type" value="Genomic_DNA"/>
</dbReference>
<dbReference type="Pfam" id="PF17954">
    <property type="entry name" value="Pirin_C_2"/>
    <property type="match status" value="1"/>
</dbReference>
<dbReference type="InterPro" id="IPR041602">
    <property type="entry name" value="Quercetinase_C"/>
</dbReference>
<evidence type="ECO:0000313" key="6">
    <source>
        <dbReference type="Proteomes" id="UP000008793"/>
    </source>
</evidence>
<evidence type="ECO:0000313" key="5">
    <source>
        <dbReference type="EMBL" id="CAX53314.1"/>
    </source>
</evidence>
<dbReference type="AlphaFoldDB" id="D8MJD0"/>
<dbReference type="eggNOG" id="COG1741">
    <property type="taxonomic scope" value="Bacteria"/>
</dbReference>
<evidence type="ECO:0000259" key="3">
    <source>
        <dbReference type="Pfam" id="PF02678"/>
    </source>
</evidence>
<evidence type="ECO:0000259" key="4">
    <source>
        <dbReference type="Pfam" id="PF17954"/>
    </source>
</evidence>
<sequence length="252" mass="27734">MFIFSLEGNMSSILRSDPDATFQKGPFHIRHVRPGHALPAQHDTAFGSLSGIDHADLGTGTLVSMHEHKNDEILSYLMHGTMIHEDRNGQRVALSSQKIMMMNAGESFWHEESAPSEPVEMLQIFIRPREADLEGRVQFLERKKGENLNHWELIAAPEGQGECLEIRQQIYVCDIQLLPDQKTEVPVRQGFATFLYVAEGAIGAGDSRLGKGDGLGSETDLPEITALAPSVLVCFQVKLNAEAVMVGSISGK</sequence>
<dbReference type="InterPro" id="IPR012093">
    <property type="entry name" value="Pirin"/>
</dbReference>